<evidence type="ECO:0000313" key="1">
    <source>
        <dbReference type="EMBL" id="MBP2182698.1"/>
    </source>
</evidence>
<protein>
    <submittedName>
        <fullName evidence="1">Uncharacterized protein</fullName>
    </submittedName>
</protein>
<organism evidence="1 2">
    <name type="scientific">Amycolatopsis magusensis</name>
    <dbReference type="NCBI Taxonomy" id="882444"/>
    <lineage>
        <taxon>Bacteria</taxon>
        <taxon>Bacillati</taxon>
        <taxon>Actinomycetota</taxon>
        <taxon>Actinomycetes</taxon>
        <taxon>Pseudonocardiales</taxon>
        <taxon>Pseudonocardiaceae</taxon>
        <taxon>Amycolatopsis</taxon>
    </lineage>
</organism>
<dbReference type="EMBL" id="JAGGMS010000001">
    <property type="protein sequence ID" value="MBP2182698.1"/>
    <property type="molecule type" value="Genomic_DNA"/>
</dbReference>
<reference evidence="1 2" key="1">
    <citation type="submission" date="2021-03" db="EMBL/GenBank/DDBJ databases">
        <title>Sequencing the genomes of 1000 actinobacteria strains.</title>
        <authorList>
            <person name="Klenk H.-P."/>
        </authorList>
    </citation>
    <scope>NUCLEOTIDE SEQUENCE [LARGE SCALE GENOMIC DNA]</scope>
    <source>
        <strain evidence="1 2">DSM 45510</strain>
    </source>
</reference>
<gene>
    <name evidence="1" type="ORF">JOM49_004224</name>
</gene>
<proteinExistence type="predicted"/>
<evidence type="ECO:0000313" key="2">
    <source>
        <dbReference type="Proteomes" id="UP000741013"/>
    </source>
</evidence>
<accession>A0ABS4PTQ6</accession>
<sequence>MGTVDSLVTDRDEYLAIRSRGAATFDLEARLPAQVFRTPRPDALFCEFDVVLTPEFWPALCAMARWHGDEQVELLVLEPEADEFYLPEYRLYPAVSLSVESSVDDYWAVIGHEPNGEALGSIAISADVIAVTGPSGAWGCWGERNPEVAVFQGFPSEAARAEWSAEFGPFLDVSGALDSYLPLTFAGRSVPAEYAATLTSNYGGGKR</sequence>
<name>A0ABS4PTQ6_9PSEU</name>
<comment type="caution">
    <text evidence="1">The sequence shown here is derived from an EMBL/GenBank/DDBJ whole genome shotgun (WGS) entry which is preliminary data.</text>
</comment>
<dbReference type="Proteomes" id="UP000741013">
    <property type="component" value="Unassembled WGS sequence"/>
</dbReference>
<dbReference type="RefSeq" id="WP_209665969.1">
    <property type="nucleotide sequence ID" value="NZ_JAGGMS010000001.1"/>
</dbReference>
<keyword evidence="2" id="KW-1185">Reference proteome</keyword>